<dbReference type="PANTHER" id="PTHR43628:SF1">
    <property type="entry name" value="CHITIN SYNTHASE REGULATORY FACTOR 2-RELATED"/>
    <property type="match status" value="1"/>
</dbReference>
<dbReference type="Proteomes" id="UP000199513">
    <property type="component" value="Unassembled WGS sequence"/>
</dbReference>
<protein>
    <submittedName>
        <fullName evidence="2">TPR repeat</fullName>
    </submittedName>
</protein>
<dbReference type="SUPFAM" id="SSF81901">
    <property type="entry name" value="HCP-like"/>
    <property type="match status" value="2"/>
</dbReference>
<evidence type="ECO:0000313" key="2">
    <source>
        <dbReference type="EMBL" id="SFE59594.1"/>
    </source>
</evidence>
<organism evidence="2 3">
    <name type="scientific">Thermoflexibacter ruber</name>
    <dbReference type="NCBI Taxonomy" id="1003"/>
    <lineage>
        <taxon>Bacteria</taxon>
        <taxon>Pseudomonadati</taxon>
        <taxon>Bacteroidota</taxon>
        <taxon>Cytophagia</taxon>
        <taxon>Cytophagales</taxon>
        <taxon>Thermoflexibacteraceae</taxon>
        <taxon>Thermoflexibacter</taxon>
    </lineage>
</organism>
<evidence type="ECO:0000256" key="1">
    <source>
        <dbReference type="SAM" id="Phobius"/>
    </source>
</evidence>
<dbReference type="InterPro" id="IPR021277">
    <property type="entry name" value="DUF2610"/>
</dbReference>
<accession>A0A1I2BU59</accession>
<sequence length="549" mass="62121">MKTKLIIGTAIFFAILLGIGGYWGWRTYTLRTYLENGEKHLLDWKNKEALAWYEKASAMGSAKALAMIGFIHYRETDESLKNPAKGYEYSKKAADMGYELANVEIGWDYLEGKGKAVDSIKAKEYFQKAMPSIEKLAKEGDFIAQTQLGRFYFYGYGGVKPDTVKALRLFEDAAEQGYVPAIRNVGIHYFYGDGVTKDEAEAIKWYEKAAAKGYDMAYLNLGEAYQFGQQKDFDKAFENYKKAAELGNLTAHFQLANMYFYGTGRPQDSNEAVYWYRKAAEKGNVDAQNSLGTMYHNGNGVSKNFKEAKKWYELAANKRDAYALCNLGILYEVGGDGIEKDLSEAANMYKQAAKLGNKTAQLRLAEFYANALGGLQRNDPEAVQWYKIAAESSSLDAKYALAEFYENGNAQIKADPALAAKWYYQAAIRGKVEAMRKLIRIYKDGIGVNQDSYEANRWQKNAEMRPLFLNIKCNVRNEKGNIEEKQIRVAFFEKPARGMGITDEVEETLSKDHNAKMNQSAIDAIQKLYQIAQKNNVSFIKLLEYALKK</sequence>
<dbReference type="EMBL" id="FONY01000003">
    <property type="protein sequence ID" value="SFE59594.1"/>
    <property type="molecule type" value="Genomic_DNA"/>
</dbReference>
<dbReference type="Gene3D" id="1.25.40.10">
    <property type="entry name" value="Tetratricopeptide repeat domain"/>
    <property type="match status" value="2"/>
</dbReference>
<evidence type="ECO:0000313" key="3">
    <source>
        <dbReference type="Proteomes" id="UP000199513"/>
    </source>
</evidence>
<dbReference type="PANTHER" id="PTHR43628">
    <property type="entry name" value="ACTIVATOR OF C KINASE PROTEIN 1-RELATED"/>
    <property type="match status" value="1"/>
</dbReference>
<dbReference type="SMART" id="SM00671">
    <property type="entry name" value="SEL1"/>
    <property type="match status" value="12"/>
</dbReference>
<dbReference type="OrthoDB" id="1078267at2"/>
<dbReference type="InterPro" id="IPR052945">
    <property type="entry name" value="Mitotic_Regulator"/>
</dbReference>
<dbReference type="AlphaFoldDB" id="A0A1I2BU59"/>
<keyword evidence="3" id="KW-1185">Reference proteome</keyword>
<dbReference type="Pfam" id="PF08238">
    <property type="entry name" value="Sel1"/>
    <property type="match status" value="12"/>
</dbReference>
<name>A0A1I2BU59_9BACT</name>
<keyword evidence="1" id="KW-0472">Membrane</keyword>
<reference evidence="2 3" key="1">
    <citation type="submission" date="2016-10" db="EMBL/GenBank/DDBJ databases">
        <authorList>
            <person name="de Groot N.N."/>
        </authorList>
    </citation>
    <scope>NUCLEOTIDE SEQUENCE [LARGE SCALE GENOMIC DNA]</scope>
    <source>
        <strain>GEY</strain>
        <strain evidence="3">DSM 9560</strain>
    </source>
</reference>
<dbReference type="STRING" id="1003.SAMN04488541_1003155"/>
<gene>
    <name evidence="2" type="ORF">SAMN04488541_1003155</name>
</gene>
<dbReference type="InterPro" id="IPR011990">
    <property type="entry name" value="TPR-like_helical_dom_sf"/>
</dbReference>
<dbReference type="InterPro" id="IPR006597">
    <property type="entry name" value="Sel1-like"/>
</dbReference>
<dbReference type="Pfam" id="PF11020">
    <property type="entry name" value="DUF2610"/>
    <property type="match status" value="1"/>
</dbReference>
<feature type="transmembrane region" description="Helical" evidence="1">
    <location>
        <begin position="5"/>
        <end position="25"/>
    </location>
</feature>
<keyword evidence="1" id="KW-0812">Transmembrane</keyword>
<keyword evidence="1" id="KW-1133">Transmembrane helix</keyword>
<proteinExistence type="predicted"/>
<dbReference type="RefSeq" id="WP_091539652.1">
    <property type="nucleotide sequence ID" value="NZ_FONY01000003.1"/>
</dbReference>